<dbReference type="GO" id="GO:0015297">
    <property type="term" value="F:antiporter activity"/>
    <property type="evidence" value="ECO:0007669"/>
    <property type="project" value="InterPro"/>
</dbReference>
<evidence type="ECO:0000256" key="3">
    <source>
        <dbReference type="ARBA" id="ARBA00022692"/>
    </source>
</evidence>
<keyword evidence="5 6" id="KW-0472">Membrane</keyword>
<reference evidence="8" key="1">
    <citation type="submission" date="2021-01" db="EMBL/GenBank/DDBJ databases">
        <authorList>
            <person name="Corre E."/>
            <person name="Pelletier E."/>
            <person name="Niang G."/>
            <person name="Scheremetjew M."/>
            <person name="Finn R."/>
            <person name="Kale V."/>
            <person name="Holt S."/>
            <person name="Cochrane G."/>
            <person name="Meng A."/>
            <person name="Brown T."/>
            <person name="Cohen L."/>
        </authorList>
    </citation>
    <scope>NUCLEOTIDE SEQUENCE</scope>
    <source>
        <strain evidence="8">CCMP219</strain>
    </source>
</reference>
<dbReference type="GO" id="GO:0042910">
    <property type="term" value="F:xenobiotic transmembrane transporter activity"/>
    <property type="evidence" value="ECO:0007669"/>
    <property type="project" value="InterPro"/>
</dbReference>
<feature type="transmembrane region" description="Helical" evidence="6">
    <location>
        <begin position="293"/>
        <end position="317"/>
    </location>
</feature>
<feature type="transmembrane region" description="Helical" evidence="6">
    <location>
        <begin position="365"/>
        <end position="390"/>
    </location>
</feature>
<dbReference type="PANTHER" id="PTHR42893:SF9">
    <property type="entry name" value="PROTEIN DETOXIFICATION 46, CHLOROPLASTIC"/>
    <property type="match status" value="1"/>
</dbReference>
<dbReference type="PANTHER" id="PTHR42893">
    <property type="entry name" value="PROTEIN DETOXIFICATION 44, CHLOROPLASTIC-RELATED"/>
    <property type="match status" value="1"/>
</dbReference>
<evidence type="ECO:0000256" key="2">
    <source>
        <dbReference type="ARBA" id="ARBA00010199"/>
    </source>
</evidence>
<feature type="transmembrane region" description="Helical" evidence="6">
    <location>
        <begin position="455"/>
        <end position="477"/>
    </location>
</feature>
<feature type="transmembrane region" description="Helical" evidence="6">
    <location>
        <begin position="267"/>
        <end position="287"/>
    </location>
</feature>
<gene>
    <name evidence="8" type="ORF">CEUR00632_LOCUS4336</name>
</gene>
<protein>
    <recommendedName>
        <fullName evidence="6">Protein DETOXIFICATION</fullName>
    </recommendedName>
    <alternativeName>
        <fullName evidence="6">Multidrug and toxic compound extrusion protein</fullName>
    </alternativeName>
</protein>
<evidence type="ECO:0000256" key="1">
    <source>
        <dbReference type="ARBA" id="ARBA00004141"/>
    </source>
</evidence>
<evidence type="ECO:0000256" key="5">
    <source>
        <dbReference type="ARBA" id="ARBA00023136"/>
    </source>
</evidence>
<evidence type="ECO:0000256" key="6">
    <source>
        <dbReference type="RuleBase" id="RU004914"/>
    </source>
</evidence>
<dbReference type="GO" id="GO:0016020">
    <property type="term" value="C:membrane"/>
    <property type="evidence" value="ECO:0007669"/>
    <property type="project" value="UniProtKB-SubCell"/>
</dbReference>
<evidence type="ECO:0000256" key="4">
    <source>
        <dbReference type="ARBA" id="ARBA00022989"/>
    </source>
</evidence>
<feature type="transmembrane region" description="Helical" evidence="6">
    <location>
        <begin position="121"/>
        <end position="143"/>
    </location>
</feature>
<evidence type="ECO:0000313" key="8">
    <source>
        <dbReference type="EMBL" id="CAD8284301.1"/>
    </source>
</evidence>
<feature type="transmembrane region" description="Helical" evidence="6">
    <location>
        <begin position="411"/>
        <end position="435"/>
    </location>
</feature>
<feature type="transmembrane region" description="Helical" evidence="6">
    <location>
        <begin position="484"/>
        <end position="502"/>
    </location>
</feature>
<dbReference type="AlphaFoldDB" id="A0A7R9V6D4"/>
<feature type="transmembrane region" description="Helical" evidence="6">
    <location>
        <begin position="508"/>
        <end position="526"/>
    </location>
</feature>
<dbReference type="EMBL" id="HBEC01009442">
    <property type="protein sequence ID" value="CAD8284301.1"/>
    <property type="molecule type" value="Transcribed_RNA"/>
</dbReference>
<comment type="similarity">
    <text evidence="2 6">Belongs to the multi antimicrobial extrusion (MATE) (TC 2.A.66.1) family.</text>
</comment>
<sequence>MVGVGLRCQANGSCQLGRSRFECMAVTAAAAACGGGSGGVPPGPPAVSAAAAALVRCAGVATAAALPRQHGGRRMPHAWLPRMAVVHSMAGSHGDGSAGAPAALADRWPDLHAVVVRMLRFLLPVTALVLSEPLMSLCTSLFIGQHCSSAELAALGPATIVTLFTQYVFTSIQIATMTMLGSQLRSGDADAAQATLSSALGVAVAFGASVCGLLMLFGRQLIVATGVRDAEVIGLAAEYLRVRALGQAALPTALVCQSAFLAQQDPVAPSAVGVVATLVAVAGHFLLIERLGWGLTGAAVSTVTCNLLGAALLVLMLSRRGVLRPAVALPQRRHLRALLTTMAPLSVKFVSKNLCYVVIQTTATSILSVTALAAHQAIFSAWTFCSFWLAPVEQALLAMAPAAATAAERRTIMLAGLGLGVSIGAAGGAAVSAVAAAAPHLLSSDATLWPLVRSVAGHALACLLLTGIDVASCAVNIAGGDVNYVAQSFVQTLIVVSVFMAMVRHLNWGFLGVWNGIFVFFAVRALQSGVMAVRKHVLAGGGMAAGGVAAGVAAGGTVGASPIGSTAAGGATGAEHAGDTAVKHGSDVESAVAGAAVGTEPDGGSTARHGSSAATRGAARAEAVGGVTHLQQPASQEDGVAAARAETAHLCDPVTGTSAEAAPVLEAQHAPSAASPGSDHAADCQRSCLEAGHARHPGAQPCSSHQVDPGIAKTE</sequence>
<organism evidence="8">
    <name type="scientific">Chlamydomonas euryale</name>
    <dbReference type="NCBI Taxonomy" id="1486919"/>
    <lineage>
        <taxon>Eukaryota</taxon>
        <taxon>Viridiplantae</taxon>
        <taxon>Chlorophyta</taxon>
        <taxon>core chlorophytes</taxon>
        <taxon>Chlorophyceae</taxon>
        <taxon>CS clade</taxon>
        <taxon>Chlamydomonadales</taxon>
        <taxon>Chlamydomonadaceae</taxon>
        <taxon>Chlamydomonas</taxon>
    </lineage>
</organism>
<dbReference type="InterPro" id="IPR002528">
    <property type="entry name" value="MATE_fam"/>
</dbReference>
<keyword evidence="4 6" id="KW-1133">Transmembrane helix</keyword>
<name>A0A7R9V6D4_9CHLO</name>
<feature type="region of interest" description="Disordered" evidence="7">
    <location>
        <begin position="693"/>
        <end position="715"/>
    </location>
</feature>
<dbReference type="Pfam" id="PF01554">
    <property type="entry name" value="MatE"/>
    <property type="match status" value="1"/>
</dbReference>
<comment type="subcellular location">
    <subcellularLocation>
        <location evidence="1">Membrane</location>
        <topology evidence="1">Multi-pass membrane protein</topology>
    </subcellularLocation>
</comment>
<feature type="transmembrane region" description="Helical" evidence="6">
    <location>
        <begin position="196"/>
        <end position="218"/>
    </location>
</feature>
<feature type="transmembrane region" description="Helical" evidence="6">
    <location>
        <begin position="155"/>
        <end position="176"/>
    </location>
</feature>
<feature type="region of interest" description="Disordered" evidence="7">
    <location>
        <begin position="596"/>
        <end position="618"/>
    </location>
</feature>
<keyword evidence="3 6" id="KW-0812">Transmembrane</keyword>
<proteinExistence type="inferred from homology"/>
<accession>A0A7R9V6D4</accession>
<dbReference type="PROSITE" id="PS51257">
    <property type="entry name" value="PROKAR_LIPOPROTEIN"/>
    <property type="match status" value="1"/>
</dbReference>
<dbReference type="InterPro" id="IPR044644">
    <property type="entry name" value="DinF-like"/>
</dbReference>
<evidence type="ECO:0000256" key="7">
    <source>
        <dbReference type="SAM" id="MobiDB-lite"/>
    </source>
</evidence>